<dbReference type="Proteomes" id="UP000799536">
    <property type="component" value="Unassembled WGS sequence"/>
</dbReference>
<dbReference type="SUPFAM" id="SSF46785">
    <property type="entry name" value="Winged helix' DNA-binding domain"/>
    <property type="match status" value="1"/>
</dbReference>
<feature type="region of interest" description="Disordered" evidence="7">
    <location>
        <begin position="1741"/>
        <end position="1761"/>
    </location>
</feature>
<comment type="caution">
    <text evidence="9">The sequence shown here is derived from an EMBL/GenBank/DDBJ whole genome shotgun (WGS) entry which is preliminary data.</text>
</comment>
<dbReference type="GO" id="GO:0005096">
    <property type="term" value="F:GTPase activator activity"/>
    <property type="evidence" value="ECO:0007669"/>
    <property type="project" value="InterPro"/>
</dbReference>
<feature type="compositionally biased region" description="Polar residues" evidence="7">
    <location>
        <begin position="821"/>
        <end position="846"/>
    </location>
</feature>
<organism evidence="9 10">
    <name type="scientific">Delitschia confertaspora ATCC 74209</name>
    <dbReference type="NCBI Taxonomy" id="1513339"/>
    <lineage>
        <taxon>Eukaryota</taxon>
        <taxon>Fungi</taxon>
        <taxon>Dikarya</taxon>
        <taxon>Ascomycota</taxon>
        <taxon>Pezizomycotina</taxon>
        <taxon>Dothideomycetes</taxon>
        <taxon>Pleosporomycetidae</taxon>
        <taxon>Pleosporales</taxon>
        <taxon>Delitschiaceae</taxon>
        <taxon>Delitschia</taxon>
    </lineage>
</organism>
<comment type="subcellular location">
    <subcellularLocation>
        <location evidence="1">Vacuole membrane</location>
        <topology evidence="1">Peripheral membrane protein</topology>
    </subcellularLocation>
</comment>
<dbReference type="PANTHER" id="PTHR13179">
    <property type="entry name" value="DEP DOMAIN CONTAINING PROTEIN 5"/>
    <property type="match status" value="1"/>
</dbReference>
<dbReference type="OrthoDB" id="39497at2759"/>
<feature type="region of interest" description="Disordered" evidence="7">
    <location>
        <begin position="644"/>
        <end position="676"/>
    </location>
</feature>
<dbReference type="PANTHER" id="PTHR13179:SF8">
    <property type="entry name" value="GATOR COMPLEX PROTEIN DEPDC5"/>
    <property type="match status" value="1"/>
</dbReference>
<feature type="compositionally biased region" description="Low complexity" evidence="7">
    <location>
        <begin position="1493"/>
        <end position="1512"/>
    </location>
</feature>
<dbReference type="GO" id="GO:0010508">
    <property type="term" value="P:positive regulation of autophagy"/>
    <property type="evidence" value="ECO:0007669"/>
    <property type="project" value="TreeGrafter"/>
</dbReference>
<evidence type="ECO:0000256" key="6">
    <source>
        <dbReference type="ARBA" id="ARBA00023136"/>
    </source>
</evidence>
<dbReference type="PROSITE" id="PS50186">
    <property type="entry name" value="DEP"/>
    <property type="match status" value="1"/>
</dbReference>
<evidence type="ECO:0000256" key="3">
    <source>
        <dbReference type="ARBA" id="ARBA00018529"/>
    </source>
</evidence>
<dbReference type="InterPro" id="IPR048255">
    <property type="entry name" value="IML1_N"/>
</dbReference>
<feature type="region of interest" description="Disordered" evidence="7">
    <location>
        <begin position="723"/>
        <end position="867"/>
    </location>
</feature>
<evidence type="ECO:0000259" key="8">
    <source>
        <dbReference type="PROSITE" id="PS50186"/>
    </source>
</evidence>
<evidence type="ECO:0000256" key="7">
    <source>
        <dbReference type="SAM" id="MobiDB-lite"/>
    </source>
</evidence>
<protein>
    <recommendedName>
        <fullName evidence="3">Vacuolar membrane-associated protein IML1</fullName>
    </recommendedName>
    <alternativeName>
        <fullName evidence="4">Vacuolar membrane-associated protein iml1</fullName>
    </alternativeName>
</protein>
<keyword evidence="5" id="KW-0926">Vacuole</keyword>
<dbReference type="EMBL" id="ML993855">
    <property type="protein sequence ID" value="KAF2205445.1"/>
    <property type="molecule type" value="Genomic_DNA"/>
</dbReference>
<evidence type="ECO:0000313" key="9">
    <source>
        <dbReference type="EMBL" id="KAF2205445.1"/>
    </source>
</evidence>
<dbReference type="InterPro" id="IPR036388">
    <property type="entry name" value="WH-like_DNA-bd_sf"/>
</dbReference>
<dbReference type="Pfam" id="PF24438">
    <property type="entry name" value="IML1_N_fung"/>
    <property type="match status" value="1"/>
</dbReference>
<dbReference type="Gene3D" id="1.10.10.10">
    <property type="entry name" value="Winged helix-like DNA-binding domain superfamily/Winged helix DNA-binding domain"/>
    <property type="match status" value="1"/>
</dbReference>
<dbReference type="Pfam" id="PF00610">
    <property type="entry name" value="DEP"/>
    <property type="match status" value="1"/>
</dbReference>
<dbReference type="Pfam" id="PF12257">
    <property type="entry name" value="IML1"/>
    <property type="match status" value="1"/>
</dbReference>
<dbReference type="GO" id="GO:0005774">
    <property type="term" value="C:vacuolar membrane"/>
    <property type="evidence" value="ECO:0007669"/>
    <property type="project" value="UniProtKB-SubCell"/>
</dbReference>
<dbReference type="InterPro" id="IPR045838">
    <property type="entry name" value="DEPDC5_CTD"/>
</dbReference>
<feature type="region of interest" description="Disordered" evidence="7">
    <location>
        <begin position="1470"/>
        <end position="1523"/>
    </location>
</feature>
<dbReference type="GO" id="GO:0035556">
    <property type="term" value="P:intracellular signal transduction"/>
    <property type="evidence" value="ECO:0007669"/>
    <property type="project" value="InterPro"/>
</dbReference>
<dbReference type="InterPro" id="IPR057068">
    <property type="entry name" value="IML1_N_fung"/>
</dbReference>
<evidence type="ECO:0000256" key="4">
    <source>
        <dbReference type="ARBA" id="ARBA00021881"/>
    </source>
</evidence>
<name>A0A9P4N345_9PLEO</name>
<dbReference type="InterPro" id="IPR027244">
    <property type="entry name" value="IML1"/>
</dbReference>
<feature type="compositionally biased region" description="Basic and acidic residues" evidence="7">
    <location>
        <begin position="658"/>
        <end position="676"/>
    </location>
</feature>
<feature type="region of interest" description="Disordered" evidence="7">
    <location>
        <begin position="493"/>
        <end position="543"/>
    </location>
</feature>
<dbReference type="InterPro" id="IPR000591">
    <property type="entry name" value="DEP_dom"/>
</dbReference>
<evidence type="ECO:0000256" key="5">
    <source>
        <dbReference type="ARBA" id="ARBA00022554"/>
    </source>
</evidence>
<evidence type="ECO:0000313" key="10">
    <source>
        <dbReference type="Proteomes" id="UP000799536"/>
    </source>
</evidence>
<keyword evidence="6" id="KW-0472">Membrane</keyword>
<dbReference type="InterPro" id="IPR036390">
    <property type="entry name" value="WH_DNA-bd_sf"/>
</dbReference>
<gene>
    <name evidence="9" type="ORF">GQ43DRAFT_477322</name>
</gene>
<feature type="region of interest" description="Disordered" evidence="7">
    <location>
        <begin position="1852"/>
        <end position="1923"/>
    </location>
</feature>
<feature type="domain" description="DEP" evidence="8">
    <location>
        <begin position="1373"/>
        <end position="1448"/>
    </location>
</feature>
<feature type="compositionally biased region" description="Low complexity" evidence="7">
    <location>
        <begin position="847"/>
        <end position="861"/>
    </location>
</feature>
<dbReference type="CDD" id="cd04449">
    <property type="entry name" value="DEP_DEPDC5-like"/>
    <property type="match status" value="1"/>
</dbReference>
<feature type="region of interest" description="Disordered" evidence="7">
    <location>
        <begin position="991"/>
        <end position="1010"/>
    </location>
</feature>
<feature type="compositionally biased region" description="Polar residues" evidence="7">
    <location>
        <begin position="517"/>
        <end position="532"/>
    </location>
</feature>
<feature type="compositionally biased region" description="Basic and acidic residues" evidence="7">
    <location>
        <begin position="70"/>
        <end position="92"/>
    </location>
</feature>
<feature type="compositionally biased region" description="Basic and acidic residues" evidence="7">
    <location>
        <begin position="756"/>
        <end position="768"/>
    </location>
</feature>
<reference evidence="9" key="1">
    <citation type="journal article" date="2020" name="Stud. Mycol.">
        <title>101 Dothideomycetes genomes: a test case for predicting lifestyles and emergence of pathogens.</title>
        <authorList>
            <person name="Haridas S."/>
            <person name="Albert R."/>
            <person name="Binder M."/>
            <person name="Bloem J."/>
            <person name="Labutti K."/>
            <person name="Salamov A."/>
            <person name="Andreopoulos B."/>
            <person name="Baker S."/>
            <person name="Barry K."/>
            <person name="Bills G."/>
            <person name="Bluhm B."/>
            <person name="Cannon C."/>
            <person name="Castanera R."/>
            <person name="Culley D."/>
            <person name="Daum C."/>
            <person name="Ezra D."/>
            <person name="Gonzalez J."/>
            <person name="Henrissat B."/>
            <person name="Kuo A."/>
            <person name="Liang C."/>
            <person name="Lipzen A."/>
            <person name="Lutzoni F."/>
            <person name="Magnuson J."/>
            <person name="Mondo S."/>
            <person name="Nolan M."/>
            <person name="Ohm R."/>
            <person name="Pangilinan J."/>
            <person name="Park H.-J."/>
            <person name="Ramirez L."/>
            <person name="Alfaro M."/>
            <person name="Sun H."/>
            <person name="Tritt A."/>
            <person name="Yoshinaga Y."/>
            <person name="Zwiers L.-H."/>
            <person name="Turgeon B."/>
            <person name="Goodwin S."/>
            <person name="Spatafora J."/>
            <person name="Crous P."/>
            <person name="Grigoriev I."/>
        </authorList>
    </citation>
    <scope>NUCLEOTIDE SEQUENCE</scope>
    <source>
        <strain evidence="9">ATCC 74209</strain>
    </source>
</reference>
<comment type="similarity">
    <text evidence="2">Belongs to the IML1 family.</text>
</comment>
<keyword evidence="10" id="KW-1185">Reference proteome</keyword>
<dbReference type="GO" id="GO:1990130">
    <property type="term" value="C:GATOR1 complex"/>
    <property type="evidence" value="ECO:0007669"/>
    <property type="project" value="TreeGrafter"/>
</dbReference>
<evidence type="ECO:0000256" key="2">
    <source>
        <dbReference type="ARBA" id="ARBA00005643"/>
    </source>
</evidence>
<accession>A0A9P4N345</accession>
<feature type="region of interest" description="Disordered" evidence="7">
    <location>
        <begin position="63"/>
        <end position="97"/>
    </location>
</feature>
<dbReference type="GO" id="GO:1904262">
    <property type="term" value="P:negative regulation of TORC1 signaling"/>
    <property type="evidence" value="ECO:0007669"/>
    <property type="project" value="TreeGrafter"/>
</dbReference>
<evidence type="ECO:0000256" key="1">
    <source>
        <dbReference type="ARBA" id="ARBA00004148"/>
    </source>
</evidence>
<sequence length="1923" mass="215121">MSKSNASQKATIVQKLCTLWTHDDNFSKDDVVFNCDKFTELPTTPGSLIRIIALKQDTAVRDFQSASKPSAKDSPKVIADEAPRHANTDSRSRKSRRQAVTLTLDENGLVIQGGRESDPGKSYIFVAKPMALDLRSKYPNLQVSIAEKIAKVFGFRNRTQVLVTIADEETNSATHVEIAFRDEYLARADMWRMAISELSYRTVYRGQKLLFMGTIKATVKNVYIDGQSRHSGYFSSMTKPVFRSESARYVLFIQMSKEMWDFDTEGAGEIMFNKVVNGFLPDLFKRWIKINAKHLVTIILFTRMHYDDDSPSEQQPLEDDAARYNVDSSGRRFRDYYRVVLSEMASGDWVNILYQLKKEFRAFLRDVSIVSKSPYNFANNQNDCSNVHQTDVVLAGKPAPATHGNVLEAINLVAAQFAQDYIDRDLVRTGISVTVITAGTGVFEVDYNILKLTTDTLVGSGIGIDLVCLSPMPLHSVPLFKYRSPRLVSSLPAELAKSPQKRVSSETSDELNEKTPRQNQPNFGPITRSSANPHPPMLTNDGTTLSADEATEWRYAIPHWVDVSFWSGPSDEILELTNPRKLTNPVTKSRKKGGTFGLRCRMYELQMMGVMESELGNITIPYLEEDPLYPHSLRGYFDEFKQKNTEDARRPRQRSIHRPSETAKVKHDSDKQPEAEKRVLKSWMDAYDGNVFSSTSDRPASQDYLQDGMNDYDLRRTNRTLEKTAQGLSLPPSYDAPTPSLGQSARPPPDTNFHQLMRERSNDVESRSPRSTSIHGPRGKGSVQPRADVLYRQSTARLRDTARPPHQRGNSGDSSHHRGSTYVTPNQSPAISRGNTPPKRSSQQLLSPANSTSSAKSSKPTRPGWFMRHISFGGTGFTAAPATSVDASISSGKVKPARLTVENNQKGVIAAKLASTRNVDVEKPSQPIAIRASREASGSSTSPPSFVPKSVETVRVMPNVKTSITSQPSSVAKDSSSLFLFASSRGLREQVGPKPVISTSGGTQHIPRTLSPTSALSPWAVLVNPCNPKKNHSNIPGQFRRWQHVFPKRLKTSSMKWKSLCSPAAVPLTNEYFPTADQLATEYNESPYKITQDEDDDLMEIPKSRETLVRELIAFRLSHGFQIIIGADVAEFTGGREHDLSNIFHPDYMAKDGDTVFMCVGNTIHQLVCAAGGEVEVKRFSRKPTTALQSSAGIDTPLTYKPLIKTAFDNQYRTRDVILRPPRKEYNWNFIDTFLAGYHDEFSEILRFWRARFVLIPVELPTINRRPLPLLTEDSEEEIRLEGIRKLTQVWQRYRYIPPEERHFQATAPRKQKDPNPLAIEYQTRDPSVIVAAGLDNTLLSEADPETISLFSETDRYHTSNIDLKKLAEDLQGEKGIRMLDRRWHWRLHYNCFLGFDLTSWLLQNFKDVETRDEAVDLGNQLMHKGLFKHVQQKHQFRDGNFFYQIAHEYRAPRPESRTGWFGIRRADRSVPSTPLSEGPRSSPLATGRSTKSRPSTSDSESVSEGSASVPGEKTPTRTPNPKLAVTLSRVMRYDVDPRKRSYRPEIISLHYDRLHNPDNCYHIRIDWMNVTAKLIEDAIVTWATSVEKYGLKLVEVPIAEASSISENHPFRTPYLVELALQPPKHPPEHLYDVSHFGPQAKTDAFAYHKALLRRLNYVLDMEAASCFPSDVDVRYSWGVPDYKYTQFIHRSGTVLIQITDDGNFLLLANRLVNNRASTTRDASSRFRTGVERMATAISTVSTPNERASAMRSPFSSPLARPVQDSSLLHTQFSQPAPASQPPPTPHIQTPEEIKKSFEAFCSDPVALKSFYDEAFRRQAPSPSPKILGTVLGGEIPSLGLPPAIRIGEASWREGGVSPGAERTGAGGGGWSLAGMRDRRRGSLGPDAMAGAMNAAKRQGSEGASAERGIPKRQESGGSVGSG</sequence>
<dbReference type="SMART" id="SM00049">
    <property type="entry name" value="DEP"/>
    <property type="match status" value="1"/>
</dbReference>
<proteinExistence type="inferred from homology"/>
<dbReference type="Pfam" id="PF19418">
    <property type="entry name" value="DEPDC5_CTD"/>
    <property type="match status" value="1"/>
</dbReference>